<reference evidence="2" key="1">
    <citation type="submission" date="2020-07" db="EMBL/GenBank/DDBJ databases">
        <authorList>
            <person name="Ferguson B K."/>
        </authorList>
    </citation>
    <scope>NUCLEOTIDE SEQUENCE</scope>
    <source>
        <strain evidence="2">L06</strain>
    </source>
</reference>
<evidence type="ECO:0000313" key="2">
    <source>
        <dbReference type="EMBL" id="CAD1554534.1"/>
    </source>
</evidence>
<keyword evidence="1" id="KW-0812">Transmembrane</keyword>
<sequence length="165" mass="18931">MFQATEIALRNAPVASVLLTDFRDYMRKKTGLDLQNLTITPEFRTTLESMAKASLPKAIFQAILNVAVRLVSMGNRSKHVQEFIDSVMNTVEIFWNWWTKKWTCRLLLLLLRACPSAMISIGVAVLYILIDTIGVKLWREYIAPRLRMYLKFTADAIQDRSSKSS</sequence>
<feature type="transmembrane region" description="Helical" evidence="1">
    <location>
        <begin position="106"/>
        <end position="130"/>
    </location>
</feature>
<keyword evidence="1" id="KW-1133">Transmembrane helix</keyword>
<proteinExistence type="predicted"/>
<dbReference type="EMBL" id="CADCXW020000020">
    <property type="protein sequence ID" value="CAD1554534.1"/>
    <property type="molecule type" value="Genomic_DNA"/>
</dbReference>
<protein>
    <submittedName>
        <fullName evidence="2">Uncharacterized protein</fullName>
    </submittedName>
</protein>
<organism evidence="2">
    <name type="scientific">Bracon brevicornis</name>
    <dbReference type="NCBI Taxonomy" id="1563983"/>
    <lineage>
        <taxon>Eukaryota</taxon>
        <taxon>Metazoa</taxon>
        <taxon>Ecdysozoa</taxon>
        <taxon>Arthropoda</taxon>
        <taxon>Hexapoda</taxon>
        <taxon>Insecta</taxon>
        <taxon>Pterygota</taxon>
        <taxon>Neoptera</taxon>
        <taxon>Endopterygota</taxon>
        <taxon>Hymenoptera</taxon>
        <taxon>Apocrita</taxon>
        <taxon>Ichneumonoidea</taxon>
        <taxon>Braconidae</taxon>
        <taxon>Braconinae</taxon>
        <taxon>Bracon</taxon>
    </lineage>
</organism>
<evidence type="ECO:0000256" key="1">
    <source>
        <dbReference type="SAM" id="Phobius"/>
    </source>
</evidence>
<accession>A0A6V7JQU8</accession>
<dbReference type="AlphaFoldDB" id="A0A6V7JQU8"/>
<gene>
    <name evidence="2" type="ORF">BBRV_LOCUS59606</name>
</gene>
<name>A0A6V7JQU8_9HYME</name>
<keyword evidence="1" id="KW-0472">Membrane</keyword>